<organism evidence="2">
    <name type="scientific">Homo sapiens</name>
    <name type="common">Human</name>
    <dbReference type="NCBI Taxonomy" id="9606"/>
    <lineage>
        <taxon>Eukaryota</taxon>
        <taxon>Metazoa</taxon>
        <taxon>Chordata</taxon>
        <taxon>Craniata</taxon>
        <taxon>Vertebrata</taxon>
        <taxon>Euteleostomi</taxon>
        <taxon>Mammalia</taxon>
        <taxon>Eutheria</taxon>
        <taxon>Euarchontoglires</taxon>
        <taxon>Primates</taxon>
        <taxon>Haplorrhini</taxon>
        <taxon>Catarrhini</taxon>
        <taxon>Hominidae</taxon>
        <taxon>Homo</taxon>
    </lineage>
</organism>
<dbReference type="OrthoDB" id="6288734at2759"/>
<feature type="region of interest" description="Disordered" evidence="1">
    <location>
        <begin position="1"/>
        <end position="30"/>
    </location>
</feature>
<evidence type="ECO:0000256" key="1">
    <source>
        <dbReference type="SAM" id="MobiDB-lite"/>
    </source>
</evidence>
<reference evidence="2" key="1">
    <citation type="submission" date="2001-01" db="EMBL/GenBank/DDBJ databases">
        <title>A new gene cloned from liver cancer library.</title>
        <authorList>
            <person name="Xu X."/>
            <person name="Yang Y."/>
            <person name="Xu Z."/>
            <person name="Xiao H."/>
            <person name="Chen Z."/>
            <person name="Han Z."/>
        </authorList>
    </citation>
    <scope>NUCLEOTIDE SEQUENCE</scope>
    <source>
        <tissue evidence="2">Cancerous liver</tissue>
    </source>
</reference>
<accession>Q8WWI0</accession>
<dbReference type="AlphaFoldDB" id="Q8WWI0"/>
<dbReference type="RefSeq" id="NP_001311165.1">
    <property type="nucleotide sequence ID" value="NM_001324236.2"/>
</dbReference>
<dbReference type="RefSeq" id="NP_001311166.1">
    <property type="nucleotide sequence ID" value="NM_001324237.2"/>
</dbReference>
<name>Q8WWI0_HUMAN</name>
<dbReference type="EMBL" id="AF334680">
    <property type="protein sequence ID" value="AAL57168.1"/>
    <property type="molecule type" value="mRNA"/>
</dbReference>
<sequence>MRSARLHSAPGTQASPCACSGAGPRAGSWHPEAARTLAGTPAFSLMDMSRRTQRCLRRRRTLSPIASGPCWSCRSTLAVWQLDFCSWRRPLRPGIWGGLAQNLPHRAGTP</sequence>
<dbReference type="BioGRID-ORCS" id="3704">
    <property type="hits" value="18 hits in 1161 CRISPR screens"/>
</dbReference>
<dbReference type="GeneID" id="3704"/>
<dbReference type="RefSeq" id="NP_001338668.1">
    <property type="nucleotide sequence ID" value="NM_001351739.2"/>
</dbReference>
<dbReference type="DisGeNET" id="3704"/>
<dbReference type="RefSeq" id="NP_001311167.1">
    <property type="nucleotide sequence ID" value="NM_001324238.2"/>
</dbReference>
<evidence type="ECO:0000313" key="2">
    <source>
        <dbReference type="EMBL" id="AAL57168.1"/>
    </source>
</evidence>
<protein>
    <submittedName>
        <fullName evidence="2">Putative oncogene GK005</fullName>
    </submittedName>
</protein>
<dbReference type="CTD" id="3704"/>
<proteinExistence type="evidence at transcript level"/>
<dbReference type="DNASU" id="3704"/>